<organism evidence="1 2">
    <name type="scientific">Teichococcus aerophilus</name>
    <dbReference type="NCBI Taxonomy" id="1224513"/>
    <lineage>
        <taxon>Bacteria</taxon>
        <taxon>Pseudomonadati</taxon>
        <taxon>Pseudomonadota</taxon>
        <taxon>Alphaproteobacteria</taxon>
        <taxon>Acetobacterales</taxon>
        <taxon>Roseomonadaceae</taxon>
        <taxon>Roseomonas</taxon>
    </lineage>
</organism>
<dbReference type="RefSeq" id="WP_187783683.1">
    <property type="nucleotide sequence ID" value="NZ_JACTVA010000008.1"/>
</dbReference>
<evidence type="ECO:0000313" key="2">
    <source>
        <dbReference type="Proteomes" id="UP000626026"/>
    </source>
</evidence>
<dbReference type="InterPro" id="IPR036390">
    <property type="entry name" value="WH_DNA-bd_sf"/>
</dbReference>
<keyword evidence="2" id="KW-1185">Reference proteome</keyword>
<dbReference type="Proteomes" id="UP000626026">
    <property type="component" value="Unassembled WGS sequence"/>
</dbReference>
<comment type="caution">
    <text evidence="1">The sequence shown here is derived from an EMBL/GenBank/DDBJ whole genome shotgun (WGS) entry which is preliminary data.</text>
</comment>
<dbReference type="InterPro" id="IPR021660">
    <property type="entry name" value="DUF3253"/>
</dbReference>
<evidence type="ECO:0000313" key="1">
    <source>
        <dbReference type="EMBL" id="MBC9206502.1"/>
    </source>
</evidence>
<dbReference type="EMBL" id="JACTVA010000008">
    <property type="protein sequence ID" value="MBC9206502.1"/>
    <property type="molecule type" value="Genomic_DNA"/>
</dbReference>
<proteinExistence type="predicted"/>
<gene>
    <name evidence="1" type="ORF">IBL26_06610</name>
</gene>
<reference evidence="1 2" key="1">
    <citation type="journal article" date="2013" name="Int. J. Syst. Evol. Microbiol.">
        <title>Roseomonas aerophila sp. nov., isolated from air.</title>
        <authorList>
            <person name="Kim S.J."/>
            <person name="Weon H.Y."/>
            <person name="Ahn J.H."/>
            <person name="Hong S.B."/>
            <person name="Seok S.J."/>
            <person name="Whang K.S."/>
            <person name="Kwon S.W."/>
        </authorList>
    </citation>
    <scope>NUCLEOTIDE SEQUENCE [LARGE SCALE GENOMIC DNA]</scope>
    <source>
        <strain evidence="1 2">NBRC 108923</strain>
    </source>
</reference>
<dbReference type="InterPro" id="IPR036388">
    <property type="entry name" value="WH-like_DNA-bd_sf"/>
</dbReference>
<dbReference type="Gene3D" id="1.10.10.10">
    <property type="entry name" value="Winged helix-like DNA-binding domain superfamily/Winged helix DNA-binding domain"/>
    <property type="match status" value="1"/>
</dbReference>
<accession>A0ABR7RK39</accession>
<dbReference type="Pfam" id="PF11625">
    <property type="entry name" value="DUF3253"/>
    <property type="match status" value="1"/>
</dbReference>
<name>A0ABR7RK39_9PROT</name>
<sequence length="94" mass="10204">MTAPSNSDLSAEILRRATEAGTGKSICPSEVARALAPVAANPGEEAPWRGLMTRVRKVAMALQEEGRIDILRKGKPVPAEEVRGVIRLRIRETE</sequence>
<protein>
    <submittedName>
        <fullName evidence="1">DUF3253 domain-containing protein</fullName>
    </submittedName>
</protein>
<dbReference type="SUPFAM" id="SSF46785">
    <property type="entry name" value="Winged helix' DNA-binding domain"/>
    <property type="match status" value="1"/>
</dbReference>